<proteinExistence type="inferred from homology"/>
<gene>
    <name evidence="8" type="ORF">GGR06_002011</name>
</gene>
<evidence type="ECO:0000259" key="7">
    <source>
        <dbReference type="Pfam" id="PF14322"/>
    </source>
</evidence>
<reference evidence="8" key="1">
    <citation type="submission" date="2020-08" db="EMBL/GenBank/DDBJ databases">
        <title>Genomic Encyclopedia of Type Strains, Phase IV (KMG-IV): sequencing the most valuable type-strain genomes for metagenomic binning, comparative biology and taxonomic classification.</title>
        <authorList>
            <person name="Goeker M."/>
        </authorList>
    </citation>
    <scope>NUCLEOTIDE SEQUENCE [LARGE SCALE GENOMIC DNA]</scope>
    <source>
        <strain evidence="8">DSM 105720</strain>
    </source>
</reference>
<evidence type="ECO:0000313" key="8">
    <source>
        <dbReference type="EMBL" id="MBB4044220.1"/>
    </source>
</evidence>
<evidence type="ECO:0000256" key="3">
    <source>
        <dbReference type="ARBA" id="ARBA00022729"/>
    </source>
</evidence>
<organism evidence="8 9">
    <name type="scientific">Bacteroides reticulotermitis</name>
    <dbReference type="NCBI Taxonomy" id="1133319"/>
    <lineage>
        <taxon>Bacteria</taxon>
        <taxon>Pseudomonadati</taxon>
        <taxon>Bacteroidota</taxon>
        <taxon>Bacteroidia</taxon>
        <taxon>Bacteroidales</taxon>
        <taxon>Bacteroidaceae</taxon>
        <taxon>Bacteroides</taxon>
    </lineage>
</organism>
<dbReference type="EMBL" id="JACIER010000007">
    <property type="protein sequence ID" value="MBB4044220.1"/>
    <property type="molecule type" value="Genomic_DNA"/>
</dbReference>
<dbReference type="Proteomes" id="UP000560658">
    <property type="component" value="Unassembled WGS sequence"/>
</dbReference>
<keyword evidence="4" id="KW-0472">Membrane</keyword>
<dbReference type="InterPro" id="IPR011990">
    <property type="entry name" value="TPR-like_helical_dom_sf"/>
</dbReference>
<evidence type="ECO:0008006" key="10">
    <source>
        <dbReference type="Google" id="ProtNLM"/>
    </source>
</evidence>
<evidence type="ECO:0000259" key="6">
    <source>
        <dbReference type="Pfam" id="PF07980"/>
    </source>
</evidence>
<comment type="similarity">
    <text evidence="2">Belongs to the SusD family.</text>
</comment>
<evidence type="ECO:0000313" key="9">
    <source>
        <dbReference type="Proteomes" id="UP000560658"/>
    </source>
</evidence>
<dbReference type="Pfam" id="PF07980">
    <property type="entry name" value="SusD_RagB"/>
    <property type="match status" value="1"/>
</dbReference>
<keyword evidence="9" id="KW-1185">Reference proteome</keyword>
<dbReference type="AlphaFoldDB" id="A0A840CWH5"/>
<dbReference type="Gene3D" id="1.25.40.390">
    <property type="match status" value="1"/>
</dbReference>
<dbReference type="GO" id="GO:0009279">
    <property type="term" value="C:cell outer membrane"/>
    <property type="evidence" value="ECO:0007669"/>
    <property type="project" value="UniProtKB-SubCell"/>
</dbReference>
<comment type="subcellular location">
    <subcellularLocation>
        <location evidence="1">Cell outer membrane</location>
    </subcellularLocation>
</comment>
<sequence>MKNRIIILIVLGIIAMFPISSCSDYLDKQPDDQLDLTSVFENKKNMERWLAYIYSAVPKFYTYDGAEVIGDEMAPSVGWESQGFKAIFYQNGNWTAESPGVIGHWTTFPRAIRSAYTFIKYAHPILEVSEKEVNYMKAECRFFIGYFHSVLAMTYGAVPIIHEAVEETTGEALMLKQEPFDTVVDWAANEMLEASKSLPPYYDDDNKYGRITSLICLAMRARLLTFAASDLVNGNQDTDMVNMKNCDGIEIFNSTHNPERWKQAVDANKLLIDEAEKAGHKLYVEYLSNGEEIDPFLSYQNALMLRRNQGNLEIIYPRTYDDAGWYDRQSNPRSMGGAGAIGVTQLLVDAFFMKNGLAPITGYTNEGGTPVINDGSGYSEEGYSAADELYNTKWSYATANGDAFKDQNVIVPKDTYKMYCSREPRFYISVLYNEEYHWGKKKSVNYFNGGEDGGPSHDSPSSGYLVRKRVDPTAIPSASSGNYKTRQGALYRLAEGYLSYAESLNEYSIEKGTYDANKVEILKYLNKVRERAGIPLYSVGAEPGKITAPADPLVMRDLIRRERRVEMNCECGLRWYDLRRWKEAETVLSGKYWGMNMLAKKEDRDNYYKRTVYQTRKFISYWFPIPQDDIDKNTNLRQLPGWWK</sequence>
<dbReference type="Pfam" id="PF14322">
    <property type="entry name" value="SusD-like_3"/>
    <property type="match status" value="1"/>
</dbReference>
<feature type="domain" description="SusD-like N-terminal" evidence="7">
    <location>
        <begin position="24"/>
        <end position="222"/>
    </location>
</feature>
<keyword evidence="3" id="KW-0732">Signal</keyword>
<evidence type="ECO:0000256" key="2">
    <source>
        <dbReference type="ARBA" id="ARBA00006275"/>
    </source>
</evidence>
<protein>
    <recommendedName>
        <fullName evidence="10">RagB/SusD family nutrient uptake outer membrane protein</fullName>
    </recommendedName>
</protein>
<name>A0A840CWH5_9BACE</name>
<accession>A0A840CWH5</accession>
<dbReference type="SUPFAM" id="SSF48452">
    <property type="entry name" value="TPR-like"/>
    <property type="match status" value="1"/>
</dbReference>
<dbReference type="InterPro" id="IPR012944">
    <property type="entry name" value="SusD_RagB_dom"/>
</dbReference>
<dbReference type="RefSeq" id="WP_044162168.1">
    <property type="nucleotide sequence ID" value="NZ_JACIER010000007.1"/>
</dbReference>
<comment type="caution">
    <text evidence="8">The sequence shown here is derived from an EMBL/GenBank/DDBJ whole genome shotgun (WGS) entry which is preliminary data.</text>
</comment>
<keyword evidence="5" id="KW-0998">Cell outer membrane</keyword>
<feature type="domain" description="RagB/SusD" evidence="6">
    <location>
        <begin position="328"/>
        <end position="642"/>
    </location>
</feature>
<evidence type="ECO:0000256" key="4">
    <source>
        <dbReference type="ARBA" id="ARBA00023136"/>
    </source>
</evidence>
<evidence type="ECO:0000256" key="5">
    <source>
        <dbReference type="ARBA" id="ARBA00023237"/>
    </source>
</evidence>
<evidence type="ECO:0000256" key="1">
    <source>
        <dbReference type="ARBA" id="ARBA00004442"/>
    </source>
</evidence>
<dbReference type="InterPro" id="IPR033985">
    <property type="entry name" value="SusD-like_N"/>
</dbReference>